<dbReference type="AlphaFoldDB" id="A0A1F6WYZ1"/>
<feature type="region of interest" description="Disordered" evidence="1">
    <location>
        <begin position="32"/>
        <end position="65"/>
    </location>
</feature>
<dbReference type="Proteomes" id="UP000177001">
    <property type="component" value="Unassembled WGS sequence"/>
</dbReference>
<gene>
    <name evidence="2" type="ORF">A3A91_00225</name>
</gene>
<dbReference type="EMBL" id="MFUR01000005">
    <property type="protein sequence ID" value="OGI87083.1"/>
    <property type="molecule type" value="Genomic_DNA"/>
</dbReference>
<evidence type="ECO:0000313" key="3">
    <source>
        <dbReference type="Proteomes" id="UP000177001"/>
    </source>
</evidence>
<proteinExistence type="predicted"/>
<reference evidence="2 3" key="1">
    <citation type="journal article" date="2016" name="Nat. Commun.">
        <title>Thousands of microbial genomes shed light on interconnected biogeochemical processes in an aquifer system.</title>
        <authorList>
            <person name="Anantharaman K."/>
            <person name="Brown C.T."/>
            <person name="Hug L.A."/>
            <person name="Sharon I."/>
            <person name="Castelle C.J."/>
            <person name="Probst A.J."/>
            <person name="Thomas B.C."/>
            <person name="Singh A."/>
            <person name="Wilkins M.J."/>
            <person name="Karaoz U."/>
            <person name="Brodie E.L."/>
            <person name="Williams K.H."/>
            <person name="Hubbard S.S."/>
            <person name="Banfield J.F."/>
        </authorList>
    </citation>
    <scope>NUCLEOTIDE SEQUENCE [LARGE SCALE GENOMIC DNA]</scope>
</reference>
<feature type="compositionally biased region" description="Low complexity" evidence="1">
    <location>
        <begin position="33"/>
        <end position="56"/>
    </location>
</feature>
<name>A0A1F6WYZ1_9BACT</name>
<accession>A0A1F6WYZ1</accession>
<evidence type="ECO:0000313" key="2">
    <source>
        <dbReference type="EMBL" id="OGI87083.1"/>
    </source>
</evidence>
<comment type="caution">
    <text evidence="2">The sequence shown here is derived from an EMBL/GenBank/DDBJ whole genome shotgun (WGS) entry which is preliminary data.</text>
</comment>
<protein>
    <submittedName>
        <fullName evidence="2">Uncharacterized protein</fullName>
    </submittedName>
</protein>
<organism evidence="2 3">
    <name type="scientific">Candidatus Nomurabacteria bacterium RIFCSPLOWO2_01_FULL_36_16</name>
    <dbReference type="NCBI Taxonomy" id="1801767"/>
    <lineage>
        <taxon>Bacteria</taxon>
        <taxon>Candidatus Nomuraibacteriota</taxon>
    </lineage>
</organism>
<sequence length="195" mass="22008">MILKKFLIILLSVFIVVGVVVSAFFISRKHTSSENNTTVSPPTSSTTQEPTIESSTNKNPEKITDPHHHLVDVEDVMKEIRATFKLVLVDPDIVVQKENPCPACYSVVSPDKTLRAFTTYESGTGDRIFIEETQTKKIFEIQGLPLPYRPFSGLVWINNHILVFDRWSQPHYGIHYAVDFSIKTLLIAAPYAVFS</sequence>
<evidence type="ECO:0000256" key="1">
    <source>
        <dbReference type="SAM" id="MobiDB-lite"/>
    </source>
</evidence>